<evidence type="ECO:0000313" key="3">
    <source>
        <dbReference type="Proteomes" id="UP000474718"/>
    </source>
</evidence>
<keyword evidence="3" id="KW-1185">Reference proteome</keyword>
<dbReference type="Proteomes" id="UP000474718">
    <property type="component" value="Unassembled WGS sequence"/>
</dbReference>
<gene>
    <name evidence="2" type="ORF">GT747_09765</name>
</gene>
<accession>A0ABW9WW90</accession>
<feature type="compositionally biased region" description="Basic and acidic residues" evidence="1">
    <location>
        <begin position="231"/>
        <end position="253"/>
    </location>
</feature>
<evidence type="ECO:0000256" key="1">
    <source>
        <dbReference type="SAM" id="MobiDB-lite"/>
    </source>
</evidence>
<name>A0ABW9WW90_9FIRM</name>
<protein>
    <submittedName>
        <fullName evidence="2">MobA/MobL family protein</fullName>
    </submittedName>
</protein>
<reference evidence="2 3" key="1">
    <citation type="journal article" date="2019" name="Nat. Med.">
        <title>A library of human gut bacterial isolates paired with longitudinal multiomics data enables mechanistic microbiome research.</title>
        <authorList>
            <person name="Poyet M."/>
            <person name="Groussin M."/>
            <person name="Gibbons S.M."/>
            <person name="Avila-Pacheco J."/>
            <person name="Jiang X."/>
            <person name="Kearney S.M."/>
            <person name="Perrotta A.R."/>
            <person name="Berdy B."/>
            <person name="Zhao S."/>
            <person name="Lieberman T.D."/>
            <person name="Swanson P.K."/>
            <person name="Smith M."/>
            <person name="Roesemann S."/>
            <person name="Alexander J.E."/>
            <person name="Rich S.A."/>
            <person name="Livny J."/>
            <person name="Vlamakis H."/>
            <person name="Clish C."/>
            <person name="Bullock K."/>
            <person name="Deik A."/>
            <person name="Scott J."/>
            <person name="Pierce K.A."/>
            <person name="Xavier R.J."/>
            <person name="Alm E.J."/>
        </authorList>
    </citation>
    <scope>NUCLEOTIDE SEQUENCE [LARGE SCALE GENOMIC DNA]</scope>
    <source>
        <strain evidence="2 3">BIOML-A2</strain>
    </source>
</reference>
<feature type="non-terminal residue" evidence="2">
    <location>
        <position position="1"/>
    </location>
</feature>
<dbReference type="EMBL" id="WWVX01000007">
    <property type="protein sequence ID" value="MZL70037.1"/>
    <property type="molecule type" value="Genomic_DNA"/>
</dbReference>
<proteinExistence type="predicted"/>
<evidence type="ECO:0000313" key="2">
    <source>
        <dbReference type="EMBL" id="MZL70037.1"/>
    </source>
</evidence>
<sequence>YTELINCHISDPEQHLKVFDKNSVYLPAKKIGKNNPKEDEIKADNAARQEWNRTADMALLSGISEAKILEVKQTEIHEKASQSIKSKGWLPGLFRSIVNKAKDFLQNLIREHDMPPKPVLEIDMAEFRTMQKLMIKAQDKAKEIRHLQDTVLPKLKQQLADTKGIFKGKERKALTEQIQRTEKEIAEKLDKLPDVLKEDGYPDVQAYMATYRKAEAVVEQFNRDLAAWEQQVREKQKPAKKEQAKPPERESVLKRLRQLQAEGKQRNQPRQRKKSFDRDSR</sequence>
<comment type="caution">
    <text evidence="2">The sequence shown here is derived from an EMBL/GenBank/DDBJ whole genome shotgun (WGS) entry which is preliminary data.</text>
</comment>
<feature type="region of interest" description="Disordered" evidence="1">
    <location>
        <begin position="230"/>
        <end position="281"/>
    </location>
</feature>
<organism evidence="2 3">
    <name type="scientific">Bittarella massiliensis</name>
    <name type="common">ex Durand et al. 2017</name>
    <dbReference type="NCBI Taxonomy" id="1720313"/>
    <lineage>
        <taxon>Bacteria</taxon>
        <taxon>Bacillati</taxon>
        <taxon>Bacillota</taxon>
        <taxon>Clostridia</taxon>
        <taxon>Eubacteriales</taxon>
        <taxon>Oscillospiraceae</taxon>
        <taxon>Bittarella (ex Durand et al. 2017)</taxon>
    </lineage>
</organism>